<feature type="transmembrane region" description="Helical" evidence="1">
    <location>
        <begin position="31"/>
        <end position="52"/>
    </location>
</feature>
<evidence type="ECO:0000313" key="3">
    <source>
        <dbReference type="Proteomes" id="UP000265938"/>
    </source>
</evidence>
<dbReference type="EMBL" id="QYSE01000007">
    <property type="protein sequence ID" value="RJF32544.1"/>
    <property type="molecule type" value="Genomic_DNA"/>
</dbReference>
<sequence>MIVRNLGIPIITTNAIIITYLYFLMTPTQNLYISISIFFILIISIPFSMLTIEINEKNITWNFSFGLFKKAIELKDIKEVKIEKISILNGFGIRVRSEGLLYNVSSLRCIKIKTSKKTFYLGTKKIEEVVKKLRSQARLGT</sequence>
<feature type="transmembrane region" description="Helical" evidence="1">
    <location>
        <begin position="7"/>
        <end position="25"/>
    </location>
</feature>
<dbReference type="RefSeq" id="WP_119854046.1">
    <property type="nucleotide sequence ID" value="NZ_QYSE01000007.1"/>
</dbReference>
<organism evidence="2 3">
    <name type="scientific">Pseudoalteromonas gelatinilytica</name>
    <dbReference type="NCBI Taxonomy" id="1703256"/>
    <lineage>
        <taxon>Bacteria</taxon>
        <taxon>Pseudomonadati</taxon>
        <taxon>Pseudomonadota</taxon>
        <taxon>Gammaproteobacteria</taxon>
        <taxon>Alteromonadales</taxon>
        <taxon>Pseudoalteromonadaceae</taxon>
        <taxon>Pseudoalteromonas</taxon>
    </lineage>
</organism>
<gene>
    <name evidence="2" type="ORF">D4741_19175</name>
</gene>
<comment type="caution">
    <text evidence="2">The sequence shown here is derived from an EMBL/GenBank/DDBJ whole genome shotgun (WGS) entry which is preliminary data.</text>
</comment>
<keyword evidence="1" id="KW-0472">Membrane</keyword>
<name>A0A3A3EE01_9GAMM</name>
<accession>A0A3A3EE01</accession>
<evidence type="ECO:0000256" key="1">
    <source>
        <dbReference type="SAM" id="Phobius"/>
    </source>
</evidence>
<keyword evidence="1" id="KW-1133">Transmembrane helix</keyword>
<reference evidence="2 3" key="1">
    <citation type="submission" date="2018-09" db="EMBL/GenBank/DDBJ databases">
        <title>Identification of marine bacteria producing industrial enzymes.</title>
        <authorList>
            <person name="Cheng T.H."/>
            <person name="Saidin J."/>
            <person name="Muhd D.D."/>
            <person name="Isa M.N.M."/>
            <person name="Bakar M.F.A."/>
            <person name="Ismail N."/>
        </authorList>
    </citation>
    <scope>NUCLEOTIDE SEQUENCE [LARGE SCALE GENOMIC DNA]</scope>
    <source>
        <strain evidence="2 3">MNAD 1.6</strain>
    </source>
</reference>
<dbReference type="AlphaFoldDB" id="A0A3A3EE01"/>
<proteinExistence type="predicted"/>
<evidence type="ECO:0000313" key="2">
    <source>
        <dbReference type="EMBL" id="RJF32544.1"/>
    </source>
</evidence>
<evidence type="ECO:0008006" key="4">
    <source>
        <dbReference type="Google" id="ProtNLM"/>
    </source>
</evidence>
<dbReference type="Proteomes" id="UP000265938">
    <property type="component" value="Unassembled WGS sequence"/>
</dbReference>
<keyword evidence="1" id="KW-0812">Transmembrane</keyword>
<protein>
    <recommendedName>
        <fullName evidence="4">PH domain-containing protein</fullName>
    </recommendedName>
</protein>